<dbReference type="EMBL" id="CM037620">
    <property type="protein sequence ID" value="KAH7994563.1"/>
    <property type="molecule type" value="Genomic_DNA"/>
</dbReference>
<organism evidence="1 2">
    <name type="scientific">Sphaerodactylus townsendi</name>
    <dbReference type="NCBI Taxonomy" id="933632"/>
    <lineage>
        <taxon>Eukaryota</taxon>
        <taxon>Metazoa</taxon>
        <taxon>Chordata</taxon>
        <taxon>Craniata</taxon>
        <taxon>Vertebrata</taxon>
        <taxon>Euteleostomi</taxon>
        <taxon>Lepidosauria</taxon>
        <taxon>Squamata</taxon>
        <taxon>Bifurcata</taxon>
        <taxon>Gekkota</taxon>
        <taxon>Sphaerodactylidae</taxon>
        <taxon>Sphaerodactylus</taxon>
    </lineage>
</organism>
<reference evidence="1" key="1">
    <citation type="submission" date="2021-08" db="EMBL/GenBank/DDBJ databases">
        <title>The first chromosome-level gecko genome reveals the dynamic sex chromosomes of Neotropical dwarf geckos (Sphaerodactylidae: Sphaerodactylus).</title>
        <authorList>
            <person name="Pinto B.J."/>
            <person name="Keating S.E."/>
            <person name="Gamble T."/>
        </authorList>
    </citation>
    <scope>NUCLEOTIDE SEQUENCE</scope>
    <source>
        <strain evidence="1">TG3544</strain>
    </source>
</reference>
<proteinExistence type="predicted"/>
<evidence type="ECO:0000313" key="2">
    <source>
        <dbReference type="Proteomes" id="UP000827872"/>
    </source>
</evidence>
<keyword evidence="1" id="KW-0808">Transferase</keyword>
<name>A0ACB8EPQ9_9SAUR</name>
<dbReference type="Proteomes" id="UP000827872">
    <property type="component" value="Linkage Group LG07"/>
</dbReference>
<evidence type="ECO:0000313" key="1">
    <source>
        <dbReference type="EMBL" id="KAH7994563.1"/>
    </source>
</evidence>
<protein>
    <submittedName>
        <fullName evidence="1">Succinyl-CoA:3-ketoacid coenzyme A transferase 1, mitochondrial</fullName>
    </submittedName>
</protein>
<gene>
    <name evidence="1" type="primary">OXCT1_1</name>
    <name evidence="1" type="ORF">K3G42_009957</name>
</gene>
<accession>A0ACB8EPQ9</accession>
<comment type="caution">
    <text evidence="1">The sequence shown here is derived from an EMBL/GenBank/DDBJ whole genome shotgun (WGS) entry which is preliminary data.</text>
</comment>
<keyword evidence="2" id="KW-1185">Reference proteome</keyword>
<sequence length="102" mass="11048">MVKGMGGAMDLVSSARTKVVVTMEHSAKGNAHKILENCTLPITGKNCVDRIITEKAVFDVDKKKGLTLIEIWEGLSVDDIKKSTGCEFAVSPNLQPMKQIST</sequence>